<dbReference type="CDD" id="cd00067">
    <property type="entry name" value="GAL4"/>
    <property type="match status" value="1"/>
</dbReference>
<sequence>MRSTLACQWCRSAKVKCHHNGTAPCRSCILHPGRECLLSTPMHTSKREHGRFRSRKNDTVRHPRRPREGAPQGPGTNPVFPLLAPPVSSNPAVHTTKSEEPFDHHQSPLSGLSKTLVERAFNAFVRHFPEFNIFHQPTFLKLLDEDRVPKLVTIDDGSIAKASRFFGNHVRQHIMSQTPVAMDVYLCQTLVMLCLYDWGEGGGSRAWIYNGMASRIAHGVYGRAKGLAEEAEAEAEDEGQKSVLGLHNTRLEEARRTVWACFLIDAMIGCGKCQASNHSMSVRDVSLPIREDDFAFATRSTRAKLFLNHWDPEAEGEGEGGYQRPPLLPACPIGSMGHDRYLASVIQGFHIWHTISAWVSAGGRTRDSPASQAPPWESASFCARSTAALEDWRASQSPQMRYSPSNKNLRVHVSRGEGERFAVVNLVYYLSIIFLYREYLPGAGVLSPHTTTTGNSRAPEPERIVWYEQRSQDVLAASSNIIRIMQELDQRGIQFYAATWLLRATSSSGGDGGSQGEGRSLDPQTSPSQLLSWAVSWLERACKVWRIACGWYQTLLTLRQQVYTQTGADALPMHPTHAPRRGTHLLPTLEEDMQRLAGSEPATEPGGGGDATASPDRNHANILLLLQRQQRPRRARGERYAADTWRAPESFETSASSQAAAVTGAGASAGGGESILSMPDSARHESGAGEIAPPVPSGSWPFQPLDQDLFANILADSSGDWLQLLLDTTQFTWE</sequence>
<dbReference type="Proteomes" id="UP001610563">
    <property type="component" value="Unassembled WGS sequence"/>
</dbReference>
<dbReference type="InterPro" id="IPR050815">
    <property type="entry name" value="TF_fung"/>
</dbReference>
<feature type="region of interest" description="Disordered" evidence="7">
    <location>
        <begin position="507"/>
        <end position="526"/>
    </location>
</feature>
<dbReference type="InterPro" id="IPR036864">
    <property type="entry name" value="Zn2-C6_fun-type_DNA-bd_sf"/>
</dbReference>
<feature type="region of interest" description="Disordered" evidence="7">
    <location>
        <begin position="41"/>
        <end position="108"/>
    </location>
</feature>
<dbReference type="SMART" id="SM00906">
    <property type="entry name" value="Fungal_trans"/>
    <property type="match status" value="1"/>
</dbReference>
<evidence type="ECO:0000313" key="10">
    <source>
        <dbReference type="Proteomes" id="UP001610563"/>
    </source>
</evidence>
<feature type="compositionally biased region" description="Low complexity" evidence="7">
    <location>
        <begin position="654"/>
        <end position="666"/>
    </location>
</feature>
<dbReference type="Gene3D" id="4.10.240.10">
    <property type="entry name" value="Zn(2)-C6 fungal-type DNA-binding domain"/>
    <property type="match status" value="1"/>
</dbReference>
<dbReference type="PANTHER" id="PTHR47338:SF19">
    <property type="entry name" value="ZN(II)2CYS6 TRANSCRIPTION FACTOR (EUROFUNG)"/>
    <property type="match status" value="1"/>
</dbReference>
<evidence type="ECO:0000256" key="3">
    <source>
        <dbReference type="ARBA" id="ARBA00023015"/>
    </source>
</evidence>
<reference evidence="9 10" key="1">
    <citation type="submission" date="2024-07" db="EMBL/GenBank/DDBJ databases">
        <title>Section-level genome sequencing and comparative genomics of Aspergillus sections Usti and Cavernicolus.</title>
        <authorList>
            <consortium name="Lawrence Berkeley National Laboratory"/>
            <person name="Nybo J.L."/>
            <person name="Vesth T.C."/>
            <person name="Theobald S."/>
            <person name="Frisvad J.C."/>
            <person name="Larsen T.O."/>
            <person name="Kjaerboelling I."/>
            <person name="Rothschild-Mancinelli K."/>
            <person name="Lyhne E.K."/>
            <person name="Kogle M.E."/>
            <person name="Barry K."/>
            <person name="Clum A."/>
            <person name="Na H."/>
            <person name="Ledsgaard L."/>
            <person name="Lin J."/>
            <person name="Lipzen A."/>
            <person name="Kuo A."/>
            <person name="Riley R."/>
            <person name="Mondo S."/>
            <person name="Labutti K."/>
            <person name="Haridas S."/>
            <person name="Pangalinan J."/>
            <person name="Salamov A.A."/>
            <person name="Simmons B.A."/>
            <person name="Magnuson J.K."/>
            <person name="Chen J."/>
            <person name="Drula E."/>
            <person name="Henrissat B."/>
            <person name="Wiebenga A."/>
            <person name="Lubbers R.J."/>
            <person name="Gomes A.C."/>
            <person name="Makela M.R."/>
            <person name="Stajich J."/>
            <person name="Grigoriev I.V."/>
            <person name="Mortensen U.H."/>
            <person name="De Vries R.P."/>
            <person name="Baker S.E."/>
            <person name="Andersen M.R."/>
        </authorList>
    </citation>
    <scope>NUCLEOTIDE SEQUENCE [LARGE SCALE GENOMIC DNA]</scope>
    <source>
        <strain evidence="9 10">CBS 209.92</strain>
    </source>
</reference>
<dbReference type="PANTHER" id="PTHR47338">
    <property type="entry name" value="ZN(II)2CYS6 TRANSCRIPTION FACTOR (EUROFUNG)-RELATED"/>
    <property type="match status" value="1"/>
</dbReference>
<dbReference type="CDD" id="cd12148">
    <property type="entry name" value="fungal_TF_MHR"/>
    <property type="match status" value="1"/>
</dbReference>
<comment type="subcellular location">
    <subcellularLocation>
        <location evidence="1">Nucleus</location>
    </subcellularLocation>
</comment>
<keyword evidence="6" id="KW-0539">Nucleus</keyword>
<evidence type="ECO:0000256" key="6">
    <source>
        <dbReference type="ARBA" id="ARBA00023242"/>
    </source>
</evidence>
<name>A0ABR4FQB9_9EURO</name>
<keyword evidence="2" id="KW-0479">Metal-binding</keyword>
<evidence type="ECO:0000256" key="4">
    <source>
        <dbReference type="ARBA" id="ARBA00023125"/>
    </source>
</evidence>
<feature type="domain" description="Zn(2)-C6 fungal-type" evidence="8">
    <location>
        <begin position="6"/>
        <end position="36"/>
    </location>
</feature>
<evidence type="ECO:0000256" key="7">
    <source>
        <dbReference type="SAM" id="MobiDB-lite"/>
    </source>
</evidence>
<dbReference type="InterPro" id="IPR001138">
    <property type="entry name" value="Zn2Cys6_DnaBD"/>
</dbReference>
<evidence type="ECO:0000256" key="5">
    <source>
        <dbReference type="ARBA" id="ARBA00023163"/>
    </source>
</evidence>
<feature type="compositionally biased region" description="Basic and acidic residues" evidence="7">
    <location>
        <begin position="96"/>
        <end position="106"/>
    </location>
</feature>
<keyword evidence="10" id="KW-1185">Reference proteome</keyword>
<dbReference type="InterPro" id="IPR007219">
    <property type="entry name" value="XnlR_reg_dom"/>
</dbReference>
<protein>
    <recommendedName>
        <fullName evidence="8">Zn(2)-C6 fungal-type domain-containing protein</fullName>
    </recommendedName>
</protein>
<comment type="caution">
    <text evidence="9">The sequence shown here is derived from an EMBL/GenBank/DDBJ whole genome shotgun (WGS) entry which is preliminary data.</text>
</comment>
<feature type="region of interest" description="Disordered" evidence="7">
    <location>
        <begin position="596"/>
        <end position="700"/>
    </location>
</feature>
<dbReference type="PROSITE" id="PS00463">
    <property type="entry name" value="ZN2_CY6_FUNGAL_1"/>
    <property type="match status" value="1"/>
</dbReference>
<gene>
    <name evidence="9" type="ORF">BJX66DRAFT_347455</name>
</gene>
<evidence type="ECO:0000256" key="2">
    <source>
        <dbReference type="ARBA" id="ARBA00022723"/>
    </source>
</evidence>
<proteinExistence type="predicted"/>
<evidence type="ECO:0000256" key="1">
    <source>
        <dbReference type="ARBA" id="ARBA00004123"/>
    </source>
</evidence>
<keyword evidence="4" id="KW-0238">DNA-binding</keyword>
<evidence type="ECO:0000313" key="9">
    <source>
        <dbReference type="EMBL" id="KAL2785435.1"/>
    </source>
</evidence>
<evidence type="ECO:0000259" key="8">
    <source>
        <dbReference type="PROSITE" id="PS00463"/>
    </source>
</evidence>
<organism evidence="9 10">
    <name type="scientific">Aspergillus keveii</name>
    <dbReference type="NCBI Taxonomy" id="714993"/>
    <lineage>
        <taxon>Eukaryota</taxon>
        <taxon>Fungi</taxon>
        <taxon>Dikarya</taxon>
        <taxon>Ascomycota</taxon>
        <taxon>Pezizomycotina</taxon>
        <taxon>Eurotiomycetes</taxon>
        <taxon>Eurotiomycetidae</taxon>
        <taxon>Eurotiales</taxon>
        <taxon>Aspergillaceae</taxon>
        <taxon>Aspergillus</taxon>
        <taxon>Aspergillus subgen. Nidulantes</taxon>
    </lineage>
</organism>
<dbReference type="EMBL" id="JBFTWV010000144">
    <property type="protein sequence ID" value="KAL2785435.1"/>
    <property type="molecule type" value="Genomic_DNA"/>
</dbReference>
<keyword evidence="5" id="KW-0804">Transcription</keyword>
<feature type="compositionally biased region" description="Basic residues" evidence="7">
    <location>
        <begin position="44"/>
        <end position="54"/>
    </location>
</feature>
<keyword evidence="3" id="KW-0805">Transcription regulation</keyword>
<accession>A0ABR4FQB9</accession>
<dbReference type="SUPFAM" id="SSF57701">
    <property type="entry name" value="Zn2/Cys6 DNA-binding domain"/>
    <property type="match status" value="1"/>
</dbReference>